<protein>
    <submittedName>
        <fullName evidence="2">Uncharacterized protein</fullName>
    </submittedName>
</protein>
<keyword evidence="3" id="KW-1185">Reference proteome</keyword>
<dbReference type="EMBL" id="QKWP01002048">
    <property type="protein sequence ID" value="RIB05107.1"/>
    <property type="molecule type" value="Genomic_DNA"/>
</dbReference>
<reference evidence="2 3" key="1">
    <citation type="submission" date="2018-06" db="EMBL/GenBank/DDBJ databases">
        <title>Comparative genomics reveals the genomic features of Rhizophagus irregularis, R. cerebriforme, R. diaphanum and Gigaspora rosea, and their symbiotic lifestyle signature.</title>
        <authorList>
            <person name="Morin E."/>
            <person name="San Clemente H."/>
            <person name="Chen E.C.H."/>
            <person name="De La Providencia I."/>
            <person name="Hainaut M."/>
            <person name="Kuo A."/>
            <person name="Kohler A."/>
            <person name="Murat C."/>
            <person name="Tang N."/>
            <person name="Roy S."/>
            <person name="Loubradou J."/>
            <person name="Henrissat B."/>
            <person name="Grigoriev I.V."/>
            <person name="Corradi N."/>
            <person name="Roux C."/>
            <person name="Martin F.M."/>
        </authorList>
    </citation>
    <scope>NUCLEOTIDE SEQUENCE [LARGE SCALE GENOMIC DNA]</scope>
    <source>
        <strain evidence="2 3">DAOM 194757</strain>
    </source>
</reference>
<comment type="caution">
    <text evidence="2">The sequence shown here is derived from an EMBL/GenBank/DDBJ whole genome shotgun (WGS) entry which is preliminary data.</text>
</comment>
<evidence type="ECO:0000256" key="1">
    <source>
        <dbReference type="SAM" id="MobiDB-lite"/>
    </source>
</evidence>
<evidence type="ECO:0000313" key="2">
    <source>
        <dbReference type="EMBL" id="RIB05107.1"/>
    </source>
</evidence>
<evidence type="ECO:0000313" key="3">
    <source>
        <dbReference type="Proteomes" id="UP000266673"/>
    </source>
</evidence>
<name>A0A397U7P1_9GLOM</name>
<sequence>MRKHVATLRPKTNMSTDLYNVSRNYLELVTQTRIRKSGYDMLTVIEMSKLLKKKLNEIDNNEELDTYLSLFIAWLKKKDGSPFKVESMHNCYAALAQHLRENTAIQGLWDRYKFPKALKCLNGKMRSLQDDGFGNTDQSSALTSDELSLLCGLRGGDTYNLQYRWWIAITAQKRKKQPRWHFLSTSNVKILKHCFWNVCVKRLILKMEFGIDHLKWVKKLKKMLYQIALNTGIKLDDRKITNHSTIMILKAADIPEDGLMNFSGHRSAKVLDHIASTDDQKLNSTAMLIPNAASDDDLEEFYSYPGDLVYTNYESEIDDEDENINKTESTETVNTSNADEREEECNEPQKGLKVSKFSG</sequence>
<dbReference type="AlphaFoldDB" id="A0A397U7P1"/>
<organism evidence="2 3">
    <name type="scientific">Gigaspora rosea</name>
    <dbReference type="NCBI Taxonomy" id="44941"/>
    <lineage>
        <taxon>Eukaryota</taxon>
        <taxon>Fungi</taxon>
        <taxon>Fungi incertae sedis</taxon>
        <taxon>Mucoromycota</taxon>
        <taxon>Glomeromycotina</taxon>
        <taxon>Glomeromycetes</taxon>
        <taxon>Diversisporales</taxon>
        <taxon>Gigasporaceae</taxon>
        <taxon>Gigaspora</taxon>
    </lineage>
</organism>
<gene>
    <name evidence="2" type="ORF">C2G38_624698</name>
</gene>
<dbReference type="OrthoDB" id="2445412at2759"/>
<feature type="region of interest" description="Disordered" evidence="1">
    <location>
        <begin position="317"/>
        <end position="359"/>
    </location>
</feature>
<accession>A0A397U7P1</accession>
<dbReference type="Proteomes" id="UP000266673">
    <property type="component" value="Unassembled WGS sequence"/>
</dbReference>
<proteinExistence type="predicted"/>